<dbReference type="NCBIfam" id="TIGR01146">
    <property type="entry name" value="ATPsyn_F1gamma"/>
    <property type="match status" value="1"/>
</dbReference>
<dbReference type="Gene3D" id="3.40.1380.10">
    <property type="match status" value="1"/>
</dbReference>
<evidence type="ECO:0000256" key="7">
    <source>
        <dbReference type="ARBA" id="ARBA00023136"/>
    </source>
</evidence>
<accession>A0ABZ2Y467</accession>
<dbReference type="InterPro" id="IPR000131">
    <property type="entry name" value="ATP_synth_F1_gsu"/>
</dbReference>
<evidence type="ECO:0000256" key="1">
    <source>
        <dbReference type="ARBA" id="ARBA00003456"/>
    </source>
</evidence>
<dbReference type="SUPFAM" id="SSF52943">
    <property type="entry name" value="ATP synthase (F1-ATPase), gamma subunit"/>
    <property type="match status" value="1"/>
</dbReference>
<keyword evidence="5 10" id="KW-0375">Hydrogen ion transport</keyword>
<evidence type="ECO:0000313" key="12">
    <source>
        <dbReference type="Proteomes" id="UP001486565"/>
    </source>
</evidence>
<keyword evidence="8 10" id="KW-0139">CF(1)</keyword>
<keyword evidence="12" id="KW-1185">Reference proteome</keyword>
<dbReference type="HAMAP" id="MF_00815">
    <property type="entry name" value="ATP_synth_gamma_bact"/>
    <property type="match status" value="1"/>
</dbReference>
<dbReference type="PANTHER" id="PTHR11693:SF22">
    <property type="entry name" value="ATP SYNTHASE SUBUNIT GAMMA, MITOCHONDRIAL"/>
    <property type="match status" value="1"/>
</dbReference>
<dbReference type="InterPro" id="IPR035968">
    <property type="entry name" value="ATP_synth_F1_ATPase_gsu"/>
</dbReference>
<reference evidence="11 12" key="1">
    <citation type="submission" date="2023-03" db="EMBL/GenBank/DDBJ databases">
        <title>Novel Species.</title>
        <authorList>
            <person name="Ma S."/>
        </authorList>
    </citation>
    <scope>NUCLEOTIDE SEQUENCE [LARGE SCALE GENOMIC DNA]</scope>
    <source>
        <strain evidence="11 12">LIND6LT2</strain>
    </source>
</reference>
<dbReference type="Pfam" id="PF00231">
    <property type="entry name" value="ATP-synt"/>
    <property type="match status" value="1"/>
</dbReference>
<dbReference type="PANTHER" id="PTHR11693">
    <property type="entry name" value="ATP SYNTHASE GAMMA CHAIN"/>
    <property type="match status" value="1"/>
</dbReference>
<evidence type="ECO:0000313" key="11">
    <source>
        <dbReference type="EMBL" id="WZL68792.1"/>
    </source>
</evidence>
<evidence type="ECO:0000256" key="2">
    <source>
        <dbReference type="ARBA" id="ARBA00004170"/>
    </source>
</evidence>
<keyword evidence="6 10" id="KW-0406">Ion transport</keyword>
<dbReference type="RefSeq" id="WP_341875797.1">
    <property type="nucleotide sequence ID" value="NZ_CP121687.1"/>
</dbReference>
<organism evidence="11 12">
    <name type="scientific">Defluviitalea saccharophila</name>
    <dbReference type="NCBI Taxonomy" id="879970"/>
    <lineage>
        <taxon>Bacteria</taxon>
        <taxon>Bacillati</taxon>
        <taxon>Bacillota</taxon>
        <taxon>Clostridia</taxon>
        <taxon>Lachnospirales</taxon>
        <taxon>Defluviitaleaceae</taxon>
        <taxon>Defluviitalea</taxon>
    </lineage>
</organism>
<keyword evidence="10" id="KW-1003">Cell membrane</keyword>
<protein>
    <recommendedName>
        <fullName evidence="10">ATP synthase gamma chain</fullName>
    </recommendedName>
    <alternativeName>
        <fullName evidence="10">ATP synthase F1 sector gamma subunit</fullName>
    </alternativeName>
    <alternativeName>
        <fullName evidence="10">F-ATPase gamma subunit</fullName>
    </alternativeName>
</protein>
<evidence type="ECO:0000256" key="5">
    <source>
        <dbReference type="ARBA" id="ARBA00022781"/>
    </source>
</evidence>
<gene>
    <name evidence="10 11" type="primary">atpG</name>
    <name evidence="11" type="ORF">QBE51_08100</name>
</gene>
<comment type="function">
    <text evidence="1 10">Produces ATP from ADP in the presence of a proton gradient across the membrane. The gamma chain is believed to be important in regulating ATPase activity and the flow of protons through the CF(0) complex.</text>
</comment>
<dbReference type="CDD" id="cd12151">
    <property type="entry name" value="F1-ATPase_gamma"/>
    <property type="match status" value="1"/>
</dbReference>
<dbReference type="EMBL" id="CP121687">
    <property type="protein sequence ID" value="WZL68792.1"/>
    <property type="molecule type" value="Genomic_DNA"/>
</dbReference>
<sequence>MASIRNIKRRIKSVHSTSQITKAMKLVSTAKMQKARKNLEETRPFFLTMQKTISSIVHGSRGISHPYIKEREVKNTMYIVMASDRGLAGGYNANVCKQALQHMGQKQNVKFIVIGKKARDFFTRRKYNIHEAHLGISENPRYSHAARVGETVLDLYMKEEIDEVYLVYTAFKSTIQQVPTVKKVLPVDVSEFNEVKDSKEEDTLMSYEPSPEGVLEHVIPKYINSIIYGAMVESAASEQGARMTAMDSATENAMDIIDRLTVEYNRARQASITQEITEIVGGSEALK</sequence>
<evidence type="ECO:0000256" key="9">
    <source>
        <dbReference type="ARBA" id="ARBA00023310"/>
    </source>
</evidence>
<keyword evidence="4 10" id="KW-0813">Transport</keyword>
<evidence type="ECO:0000256" key="10">
    <source>
        <dbReference type="HAMAP-Rule" id="MF_00815"/>
    </source>
</evidence>
<dbReference type="Proteomes" id="UP001486565">
    <property type="component" value="Chromosome"/>
</dbReference>
<keyword evidence="9 10" id="KW-0066">ATP synthesis</keyword>
<name>A0ABZ2Y467_9FIRM</name>
<keyword evidence="7 10" id="KW-0472">Membrane</keyword>
<evidence type="ECO:0000256" key="3">
    <source>
        <dbReference type="ARBA" id="ARBA00007681"/>
    </source>
</evidence>
<evidence type="ECO:0000256" key="8">
    <source>
        <dbReference type="ARBA" id="ARBA00023196"/>
    </source>
</evidence>
<comment type="subcellular location">
    <subcellularLocation>
        <location evidence="10">Cell membrane</location>
        <topology evidence="10">Peripheral membrane protein</topology>
    </subcellularLocation>
    <subcellularLocation>
        <location evidence="2">Membrane</location>
        <topology evidence="2">Peripheral membrane protein</topology>
    </subcellularLocation>
</comment>
<comment type="subunit">
    <text evidence="10">F-type ATPases have 2 components, CF(1) - the catalytic core - and CF(0) - the membrane proton channel. CF(1) has five subunits: alpha(3), beta(3), gamma(1), delta(1), epsilon(1). CF(0) has three main subunits: a, b and c.</text>
</comment>
<proteinExistence type="inferred from homology"/>
<dbReference type="Gene3D" id="1.10.287.80">
    <property type="entry name" value="ATP synthase, gamma subunit, helix hairpin domain"/>
    <property type="match status" value="1"/>
</dbReference>
<evidence type="ECO:0000256" key="6">
    <source>
        <dbReference type="ARBA" id="ARBA00023065"/>
    </source>
</evidence>
<dbReference type="PRINTS" id="PR00126">
    <property type="entry name" value="ATPASEGAMMA"/>
</dbReference>
<comment type="similarity">
    <text evidence="3 10">Belongs to the ATPase gamma chain family.</text>
</comment>
<evidence type="ECO:0000256" key="4">
    <source>
        <dbReference type="ARBA" id="ARBA00022448"/>
    </source>
</evidence>